<evidence type="ECO:0000313" key="2">
    <source>
        <dbReference type="Proteomes" id="UP000789702"/>
    </source>
</evidence>
<dbReference type="EMBL" id="CAJVPU010028691">
    <property type="protein sequence ID" value="CAG8708051.1"/>
    <property type="molecule type" value="Genomic_DNA"/>
</dbReference>
<name>A0ACA9PIG8_9GLOM</name>
<organism evidence="1 2">
    <name type="scientific">Dentiscutata heterogama</name>
    <dbReference type="NCBI Taxonomy" id="1316150"/>
    <lineage>
        <taxon>Eukaryota</taxon>
        <taxon>Fungi</taxon>
        <taxon>Fungi incertae sedis</taxon>
        <taxon>Mucoromycota</taxon>
        <taxon>Glomeromycotina</taxon>
        <taxon>Glomeromycetes</taxon>
        <taxon>Diversisporales</taxon>
        <taxon>Gigasporaceae</taxon>
        <taxon>Dentiscutata</taxon>
    </lineage>
</organism>
<feature type="non-terminal residue" evidence="1">
    <location>
        <position position="128"/>
    </location>
</feature>
<reference evidence="1" key="1">
    <citation type="submission" date="2021-06" db="EMBL/GenBank/DDBJ databases">
        <authorList>
            <person name="Kallberg Y."/>
            <person name="Tangrot J."/>
            <person name="Rosling A."/>
        </authorList>
    </citation>
    <scope>NUCLEOTIDE SEQUENCE</scope>
    <source>
        <strain evidence="1">IL203A</strain>
    </source>
</reference>
<accession>A0ACA9PIG8</accession>
<proteinExistence type="predicted"/>
<dbReference type="Proteomes" id="UP000789702">
    <property type="component" value="Unassembled WGS sequence"/>
</dbReference>
<evidence type="ECO:0000313" key="1">
    <source>
        <dbReference type="EMBL" id="CAG8708051.1"/>
    </source>
</evidence>
<protein>
    <submittedName>
        <fullName evidence="1">3941_t:CDS:1</fullName>
    </submittedName>
</protein>
<gene>
    <name evidence="1" type="ORF">DHETER_LOCUS12102</name>
</gene>
<keyword evidence="2" id="KW-1185">Reference proteome</keyword>
<comment type="caution">
    <text evidence="1">The sequence shown here is derived from an EMBL/GenBank/DDBJ whole genome shotgun (WGS) entry which is preliminary data.</text>
</comment>
<sequence>MLYLFVTVKCESQIPSIIISDVLFEIDDYLTFQDFLQQANIEYEVNELVKVKIHCVGNKQCNTFASAQSTECSLSPPKSDGKETTIGKQFLENFNILLWKLDEHHQKLKEQGCHLPEFILSLHGYQNN</sequence>